<evidence type="ECO:0000259" key="1">
    <source>
        <dbReference type="Pfam" id="PF13568"/>
    </source>
</evidence>
<dbReference type="Pfam" id="PF13568">
    <property type="entry name" value="OMP_b-brl_2"/>
    <property type="match status" value="1"/>
</dbReference>
<comment type="caution">
    <text evidence="2">The sequence shown here is derived from an EMBL/GenBank/DDBJ whole genome shotgun (WGS) entry which is preliminary data.</text>
</comment>
<organism evidence="2">
    <name type="scientific">Tanacetum cinerariifolium</name>
    <name type="common">Dalmatian daisy</name>
    <name type="synonym">Chrysanthemum cinerariifolium</name>
    <dbReference type="NCBI Taxonomy" id="118510"/>
    <lineage>
        <taxon>Eukaryota</taxon>
        <taxon>Viridiplantae</taxon>
        <taxon>Streptophyta</taxon>
        <taxon>Embryophyta</taxon>
        <taxon>Tracheophyta</taxon>
        <taxon>Spermatophyta</taxon>
        <taxon>Magnoliopsida</taxon>
        <taxon>eudicotyledons</taxon>
        <taxon>Gunneridae</taxon>
        <taxon>Pentapetalae</taxon>
        <taxon>asterids</taxon>
        <taxon>campanulids</taxon>
        <taxon>Asterales</taxon>
        <taxon>Asteraceae</taxon>
        <taxon>Asteroideae</taxon>
        <taxon>Anthemideae</taxon>
        <taxon>Anthemidinae</taxon>
        <taxon>Tanacetum</taxon>
    </lineage>
</organism>
<feature type="domain" description="Outer membrane protein beta-barrel" evidence="1">
    <location>
        <begin position="28"/>
        <end position="125"/>
    </location>
</feature>
<dbReference type="AlphaFoldDB" id="A0A699RFI0"/>
<reference evidence="2" key="1">
    <citation type="journal article" date="2019" name="Sci. Rep.">
        <title>Draft genome of Tanacetum cinerariifolium, the natural source of mosquito coil.</title>
        <authorList>
            <person name="Yamashiro T."/>
            <person name="Shiraishi A."/>
            <person name="Satake H."/>
            <person name="Nakayama K."/>
        </authorList>
    </citation>
    <scope>NUCLEOTIDE SEQUENCE</scope>
</reference>
<proteinExistence type="predicted"/>
<gene>
    <name evidence="2" type="ORF">Tci_854722</name>
</gene>
<protein>
    <recommendedName>
        <fullName evidence="1">Outer membrane protein beta-barrel domain-containing protein</fullName>
    </recommendedName>
</protein>
<feature type="non-terminal residue" evidence="2">
    <location>
        <position position="1"/>
    </location>
</feature>
<dbReference type="InterPro" id="IPR025665">
    <property type="entry name" value="Beta-barrel_OMP_2"/>
</dbReference>
<sequence length="160" mass="17232">IVPEVQISREQQRVVETSSLSLADASYASDYRLNLSYLNVPVLLRAALGPVYLEAGPQLSVLVGGRGTGGSSYYSWGAGTTYRDIDQAATDRYHRVDAGFCLGVGVSLPAGLGLNVRAYQGLTQLNTTYSNDSSTPIPYSGNKEYRQTLQASLTYQLAAR</sequence>
<evidence type="ECO:0000313" key="2">
    <source>
        <dbReference type="EMBL" id="GFC82752.1"/>
    </source>
</evidence>
<accession>A0A699RFI0</accession>
<dbReference type="EMBL" id="BKCJ011086077">
    <property type="protein sequence ID" value="GFC82752.1"/>
    <property type="molecule type" value="Genomic_DNA"/>
</dbReference>
<name>A0A699RFI0_TANCI</name>